<dbReference type="PANTHER" id="PTHR12526">
    <property type="entry name" value="GLYCOSYLTRANSFERASE"/>
    <property type="match status" value="1"/>
</dbReference>
<dbReference type="EMBL" id="LXQD01000329">
    <property type="protein sequence ID" value="RCJ21578.1"/>
    <property type="molecule type" value="Genomic_DNA"/>
</dbReference>
<comment type="caution">
    <text evidence="1">The sequence shown here is derived from an EMBL/GenBank/DDBJ whole genome shotgun (WGS) entry which is preliminary data.</text>
</comment>
<dbReference type="Proteomes" id="UP000252107">
    <property type="component" value="Unassembled WGS sequence"/>
</dbReference>
<evidence type="ECO:0000313" key="1">
    <source>
        <dbReference type="EMBL" id="RCJ21578.1"/>
    </source>
</evidence>
<gene>
    <name evidence="1" type="ORF">A6770_30185</name>
</gene>
<sequence>MTTSSICTLFITKEVPYPPVGGVNLRTWQNINIMMKFGPVGVFSASNWSPKNTSLPGVTFWKHANVAIQRTNWEKLENRLWWLHPRRHPDADWAYAKAAAEELDETLTQFQPHLVIIEEVWLYSYVSVVKRHKCQIIFDNINVEASLWQQRYSSVRSFKSQLKAKIQLEHLKSIESDFAKQASQVWVCSENDSNLITQYYGQVSPTHVVPNGINVAHYDSVHSGECKPEAGLEDTQRNLLFLGQLSYSPNTVAVELLINQIYPRLRELYPDSRLLLVGRNPTQFMQAAAKREPGIIVTGSVADVRPYLAAASVMVVPLLQGGGTRLKILEAFAAGCPVVSTAKGVEGIKAKNGEHLLIRNEVEELVEGVSQLWSNPSLGEKLASSAYELVQAEYSWEAVSRKIDLAIQKLLAE</sequence>
<dbReference type="Pfam" id="PF13692">
    <property type="entry name" value="Glyco_trans_1_4"/>
    <property type="match status" value="1"/>
</dbReference>
<reference evidence="1" key="1">
    <citation type="submission" date="2016-04" db="EMBL/GenBank/DDBJ databases">
        <authorList>
            <person name="Tabuchi Yagui T.R."/>
        </authorList>
    </citation>
    <scope>NUCLEOTIDE SEQUENCE [LARGE SCALE GENOMIC DNA]</scope>
    <source>
        <strain evidence="1">NIES-26</strain>
    </source>
</reference>
<name>A0A367QBM7_9NOSO</name>
<keyword evidence="2" id="KW-1185">Reference proteome</keyword>
<protein>
    <submittedName>
        <fullName evidence="1">Glycosyl transferase family 1</fullName>
    </submittedName>
</protein>
<proteinExistence type="predicted"/>
<keyword evidence="1" id="KW-0808">Transferase</keyword>
<dbReference type="SUPFAM" id="SSF53756">
    <property type="entry name" value="UDP-Glycosyltransferase/glycogen phosphorylase"/>
    <property type="match status" value="1"/>
</dbReference>
<dbReference type="CDD" id="cd03801">
    <property type="entry name" value="GT4_PimA-like"/>
    <property type="match status" value="1"/>
</dbReference>
<organism evidence="1 2">
    <name type="scientific">Nostoc minutum NIES-26</name>
    <dbReference type="NCBI Taxonomy" id="1844469"/>
    <lineage>
        <taxon>Bacteria</taxon>
        <taxon>Bacillati</taxon>
        <taxon>Cyanobacteriota</taxon>
        <taxon>Cyanophyceae</taxon>
        <taxon>Nostocales</taxon>
        <taxon>Nostocaceae</taxon>
        <taxon>Nostoc</taxon>
    </lineage>
</organism>
<dbReference type="Gene3D" id="3.40.50.2000">
    <property type="entry name" value="Glycogen Phosphorylase B"/>
    <property type="match status" value="2"/>
</dbReference>
<accession>A0A367QBM7</accession>
<dbReference type="PANTHER" id="PTHR12526:SF600">
    <property type="entry name" value="GLYCOSYL TRANSFERASE GROUP 1"/>
    <property type="match status" value="1"/>
</dbReference>
<evidence type="ECO:0000313" key="2">
    <source>
        <dbReference type="Proteomes" id="UP000252107"/>
    </source>
</evidence>
<dbReference type="AlphaFoldDB" id="A0A367QBM7"/>
<dbReference type="GO" id="GO:0016757">
    <property type="term" value="F:glycosyltransferase activity"/>
    <property type="evidence" value="ECO:0007669"/>
    <property type="project" value="TreeGrafter"/>
</dbReference>